<dbReference type="Proteomes" id="UP001153292">
    <property type="component" value="Chromosome 10"/>
</dbReference>
<sequence length="212" mass="25240">MSVIDESWDICLNLKMIESDHYLIFAKIQSNHQDAVAKLLDEGFKTHRFVVNGTLNVNNDDELQIVLEKNKHLRCVINNKISELEIQQNKYETFKKDQKLLSQEIKETHEAFLLAKKFYKKYLKMYFTIESRNNAKHTIFIQFFTESKKESENYSVRLQRDIKSGVYELLNTTPKLKMLKEYQRRLQENNDVPELLCCIRQAYSVMKQSKCK</sequence>
<evidence type="ECO:0000256" key="6">
    <source>
        <dbReference type="ARBA" id="ARBA00023054"/>
    </source>
</evidence>
<keyword evidence="5 9" id="KW-0498">Mitosis</keyword>
<comment type="function">
    <text evidence="9">Acts as a component of the essential kinetochore-associated NDC80 complex, which is required for chromosome segregation and spindle checkpoint activity.</text>
</comment>
<organism evidence="11 12">
    <name type="scientific">Chilo suppressalis</name>
    <name type="common">Asiatic rice borer moth</name>
    <dbReference type="NCBI Taxonomy" id="168631"/>
    <lineage>
        <taxon>Eukaryota</taxon>
        <taxon>Metazoa</taxon>
        <taxon>Ecdysozoa</taxon>
        <taxon>Arthropoda</taxon>
        <taxon>Hexapoda</taxon>
        <taxon>Insecta</taxon>
        <taxon>Pterygota</taxon>
        <taxon>Neoptera</taxon>
        <taxon>Endopterygota</taxon>
        <taxon>Lepidoptera</taxon>
        <taxon>Glossata</taxon>
        <taxon>Ditrysia</taxon>
        <taxon>Pyraloidea</taxon>
        <taxon>Crambidae</taxon>
        <taxon>Crambinae</taxon>
        <taxon>Chilo</taxon>
    </lineage>
</organism>
<comment type="subcellular location">
    <subcellularLocation>
        <location evidence="1">Chromosome</location>
        <location evidence="1">Centromere</location>
    </subcellularLocation>
    <subcellularLocation>
        <location evidence="9">Nucleus</location>
    </subcellularLocation>
    <subcellularLocation>
        <location evidence="9">Chromosome</location>
        <location evidence="9">Centromere</location>
        <location evidence="9">Kinetochore</location>
    </subcellularLocation>
</comment>
<keyword evidence="7 9" id="KW-0131">Cell cycle</keyword>
<evidence type="ECO:0000256" key="2">
    <source>
        <dbReference type="ARBA" id="ARBA00006379"/>
    </source>
</evidence>
<evidence type="ECO:0000259" key="10">
    <source>
        <dbReference type="Pfam" id="PF08234"/>
    </source>
</evidence>
<name>A0ABN8L3M1_CHISP</name>
<keyword evidence="4 9" id="KW-0132">Cell division</keyword>
<keyword evidence="9" id="KW-0995">Kinetochore</keyword>
<keyword evidence="6" id="KW-0175">Coiled coil</keyword>
<proteinExistence type="inferred from homology"/>
<evidence type="ECO:0000256" key="3">
    <source>
        <dbReference type="ARBA" id="ARBA00022454"/>
    </source>
</evidence>
<keyword evidence="9" id="KW-0539">Nucleus</keyword>
<evidence type="ECO:0000313" key="12">
    <source>
        <dbReference type="Proteomes" id="UP001153292"/>
    </source>
</evidence>
<dbReference type="Pfam" id="PF08234">
    <property type="entry name" value="Spindle_Spc25"/>
    <property type="match status" value="1"/>
</dbReference>
<keyword evidence="12" id="KW-1185">Reference proteome</keyword>
<dbReference type="EMBL" id="OU963903">
    <property type="protein sequence ID" value="CAH2980289.1"/>
    <property type="molecule type" value="Genomic_DNA"/>
</dbReference>
<keyword evidence="8 9" id="KW-0137">Centromere</keyword>
<comment type="subunit">
    <text evidence="9">Component of the NDC80 complex.</text>
</comment>
<evidence type="ECO:0000256" key="7">
    <source>
        <dbReference type="ARBA" id="ARBA00023306"/>
    </source>
</evidence>
<evidence type="ECO:0000256" key="9">
    <source>
        <dbReference type="RuleBase" id="RU367150"/>
    </source>
</evidence>
<dbReference type="Gene3D" id="3.30.457.50">
    <property type="entry name" value="Chromosome segregation protein Spc25"/>
    <property type="match status" value="1"/>
</dbReference>
<evidence type="ECO:0000313" key="11">
    <source>
        <dbReference type="EMBL" id="CAH2980289.1"/>
    </source>
</evidence>
<gene>
    <name evidence="11" type="ORF">CHILSU_LOCUS990</name>
</gene>
<evidence type="ECO:0000256" key="8">
    <source>
        <dbReference type="ARBA" id="ARBA00023328"/>
    </source>
</evidence>
<reference evidence="11" key="1">
    <citation type="submission" date="2021-12" db="EMBL/GenBank/DDBJ databases">
        <authorList>
            <person name="King R."/>
        </authorList>
    </citation>
    <scope>NUCLEOTIDE SEQUENCE</scope>
</reference>
<protein>
    <recommendedName>
        <fullName evidence="9">Kinetochore protein SPC25</fullName>
    </recommendedName>
</protein>
<keyword evidence="3 9" id="KW-0158">Chromosome</keyword>
<evidence type="ECO:0000256" key="4">
    <source>
        <dbReference type="ARBA" id="ARBA00022618"/>
    </source>
</evidence>
<accession>A0ABN8L3M1</accession>
<feature type="domain" description="Chromosome segregation protein Spc25 C-terminal" evidence="10">
    <location>
        <begin position="136"/>
        <end position="203"/>
    </location>
</feature>
<dbReference type="InterPro" id="IPR013255">
    <property type="entry name" value="Spc25_C"/>
</dbReference>
<evidence type="ECO:0000256" key="1">
    <source>
        <dbReference type="ARBA" id="ARBA00004584"/>
    </source>
</evidence>
<comment type="similarity">
    <text evidence="2 9">Belongs to the SPC25 family.</text>
</comment>
<evidence type="ECO:0000256" key="5">
    <source>
        <dbReference type="ARBA" id="ARBA00022776"/>
    </source>
</evidence>